<keyword evidence="2" id="KW-1185">Reference proteome</keyword>
<protein>
    <submittedName>
        <fullName evidence="1">DUF982 domain-containing protein</fullName>
    </submittedName>
</protein>
<comment type="caution">
    <text evidence="1">The sequence shown here is derived from an EMBL/GenBank/DDBJ whole genome shotgun (WGS) entry which is preliminary data.</text>
</comment>
<dbReference type="InterPro" id="IPR010385">
    <property type="entry name" value="DUF982"/>
</dbReference>
<dbReference type="Gene3D" id="6.10.250.730">
    <property type="match status" value="1"/>
</dbReference>
<dbReference type="EMBL" id="JAMYQB010000022">
    <property type="protein sequence ID" value="MER9407129.1"/>
    <property type="molecule type" value="Genomic_DNA"/>
</dbReference>
<organism evidence="1 2">
    <name type="scientific">Mesorhizobium caraganae</name>
    <dbReference type="NCBI Taxonomy" id="483206"/>
    <lineage>
        <taxon>Bacteria</taxon>
        <taxon>Pseudomonadati</taxon>
        <taxon>Pseudomonadota</taxon>
        <taxon>Alphaproteobacteria</taxon>
        <taxon>Hyphomicrobiales</taxon>
        <taxon>Phyllobacteriaceae</taxon>
        <taxon>Mesorhizobium</taxon>
    </lineage>
</organism>
<dbReference type="Pfam" id="PF06169">
    <property type="entry name" value="DUF982"/>
    <property type="match status" value="1"/>
</dbReference>
<dbReference type="Proteomes" id="UP001433071">
    <property type="component" value="Unassembled WGS sequence"/>
</dbReference>
<accession>A0ABV1Z5F0</accession>
<evidence type="ECO:0000313" key="1">
    <source>
        <dbReference type="EMBL" id="MER9407129.1"/>
    </source>
</evidence>
<dbReference type="RefSeq" id="WP_352560774.1">
    <property type="nucleotide sequence ID" value="NZ_JAMYQB010000022.1"/>
</dbReference>
<name>A0ABV1Z5F0_9HYPH</name>
<sequence length="102" mass="11212">MDDMRLQNPVAIAVGAGFRRDIATLAEMQNFLLEWPHVRRGKIYETALRACEMARAGHVTKDQALRAFTAFTETAGIAWTGIDPVTALRLAKAGTGRPRSTL</sequence>
<reference evidence="1 2" key="1">
    <citation type="journal article" date="2024" name="Proc. Natl. Acad. Sci. U.S.A.">
        <title>The evolutionary genomics of adaptation to stress in wild rhizobium bacteria.</title>
        <authorList>
            <person name="Kehlet-Delgado H."/>
            <person name="Montoya A.P."/>
            <person name="Jensen K.T."/>
            <person name="Wendlandt C.E."/>
            <person name="Dexheimer C."/>
            <person name="Roberts M."/>
            <person name="Torres Martinez L."/>
            <person name="Friesen M.L."/>
            <person name="Griffitts J.S."/>
            <person name="Porter S.S."/>
        </authorList>
    </citation>
    <scope>NUCLEOTIDE SEQUENCE [LARGE SCALE GENOMIC DNA]</scope>
    <source>
        <strain evidence="1 2">M0641</strain>
    </source>
</reference>
<evidence type="ECO:0000313" key="2">
    <source>
        <dbReference type="Proteomes" id="UP001433071"/>
    </source>
</evidence>
<gene>
    <name evidence="1" type="ORF">NKI36_24140</name>
</gene>
<proteinExistence type="predicted"/>